<dbReference type="Proteomes" id="UP000799766">
    <property type="component" value="Unassembled WGS sequence"/>
</dbReference>
<dbReference type="InterPro" id="IPR001107">
    <property type="entry name" value="Band_7"/>
</dbReference>
<dbReference type="GO" id="GO:0005886">
    <property type="term" value="C:plasma membrane"/>
    <property type="evidence" value="ECO:0007669"/>
    <property type="project" value="UniProtKB-SubCell"/>
</dbReference>
<reference evidence="8" key="1">
    <citation type="journal article" date="2020" name="Stud. Mycol.">
        <title>101 Dothideomycetes genomes: a test case for predicting lifestyles and emergence of pathogens.</title>
        <authorList>
            <person name="Haridas S."/>
            <person name="Albert R."/>
            <person name="Binder M."/>
            <person name="Bloem J."/>
            <person name="Labutti K."/>
            <person name="Salamov A."/>
            <person name="Andreopoulos B."/>
            <person name="Baker S."/>
            <person name="Barry K."/>
            <person name="Bills G."/>
            <person name="Bluhm B."/>
            <person name="Cannon C."/>
            <person name="Castanera R."/>
            <person name="Culley D."/>
            <person name="Daum C."/>
            <person name="Ezra D."/>
            <person name="Gonzalez J."/>
            <person name="Henrissat B."/>
            <person name="Kuo A."/>
            <person name="Liang C."/>
            <person name="Lipzen A."/>
            <person name="Lutzoni F."/>
            <person name="Magnuson J."/>
            <person name="Mondo S."/>
            <person name="Nolan M."/>
            <person name="Ohm R."/>
            <person name="Pangilinan J."/>
            <person name="Park H.-J."/>
            <person name="Ramirez L."/>
            <person name="Alfaro M."/>
            <person name="Sun H."/>
            <person name="Tritt A."/>
            <person name="Yoshinaga Y."/>
            <person name="Zwiers L.-H."/>
            <person name="Turgeon B."/>
            <person name="Goodwin S."/>
            <person name="Spatafora J."/>
            <person name="Crous P."/>
            <person name="Grigoriev I."/>
        </authorList>
    </citation>
    <scope>NUCLEOTIDE SEQUENCE</scope>
    <source>
        <strain evidence="8">ATCC 16933</strain>
    </source>
</reference>
<dbReference type="Gene3D" id="3.30.479.30">
    <property type="entry name" value="Band 7 domain"/>
    <property type="match status" value="1"/>
</dbReference>
<gene>
    <name evidence="8" type="ORF">BDY21DRAFT_71531</name>
</gene>
<evidence type="ECO:0000256" key="4">
    <source>
        <dbReference type="ARBA" id="ARBA00023136"/>
    </source>
</evidence>
<name>A0A6A6NTX5_9PEZI</name>
<feature type="domain" description="Band 7" evidence="7">
    <location>
        <begin position="26"/>
        <end position="197"/>
    </location>
</feature>
<dbReference type="PANTHER" id="PTHR13806">
    <property type="entry name" value="FLOTILLIN-RELATED"/>
    <property type="match status" value="1"/>
</dbReference>
<keyword evidence="3" id="KW-1003">Cell membrane</keyword>
<organism evidence="8 9">
    <name type="scientific">Lineolata rhizophorae</name>
    <dbReference type="NCBI Taxonomy" id="578093"/>
    <lineage>
        <taxon>Eukaryota</taxon>
        <taxon>Fungi</taxon>
        <taxon>Dikarya</taxon>
        <taxon>Ascomycota</taxon>
        <taxon>Pezizomycotina</taxon>
        <taxon>Dothideomycetes</taxon>
        <taxon>Dothideomycetes incertae sedis</taxon>
        <taxon>Lineolatales</taxon>
        <taxon>Lineolataceae</taxon>
        <taxon>Lineolata</taxon>
    </lineage>
</organism>
<evidence type="ECO:0000313" key="9">
    <source>
        <dbReference type="Proteomes" id="UP000799766"/>
    </source>
</evidence>
<keyword evidence="4" id="KW-0472">Membrane</keyword>
<evidence type="ECO:0000256" key="5">
    <source>
        <dbReference type="RuleBase" id="RU366054"/>
    </source>
</evidence>
<dbReference type="CDD" id="cd03399">
    <property type="entry name" value="SPFH_flotillin"/>
    <property type="match status" value="1"/>
</dbReference>
<keyword evidence="9" id="KW-1185">Reference proteome</keyword>
<dbReference type="SUPFAM" id="SSF117892">
    <property type="entry name" value="Band 7/SPFH domain"/>
    <property type="match status" value="1"/>
</dbReference>
<protein>
    <recommendedName>
        <fullName evidence="7">Band 7 domain-containing protein</fullName>
    </recommendedName>
</protein>
<comment type="similarity">
    <text evidence="2 5">Belongs to the band 7/mec-2 family. Flotillin subfamily.</text>
</comment>
<comment type="subcellular location">
    <subcellularLocation>
        <location evidence="1">Cell membrane</location>
    </subcellularLocation>
</comment>
<evidence type="ECO:0000256" key="3">
    <source>
        <dbReference type="ARBA" id="ARBA00022475"/>
    </source>
</evidence>
<dbReference type="InterPro" id="IPR036013">
    <property type="entry name" value="Band_7/SPFH_dom_sf"/>
</dbReference>
<proteinExistence type="inferred from homology"/>
<sequence length="515" mass="56683">MGFWYHVAESNSYLVVTGPGIEEVLIRKKAFVFPFQKVSKISVTPFDFSMSLQAMTVEKLKFSLPAVFTIGPEDTVESMTKYAVLLTGESDGRSTSTRDIVGAGRNHVQDIVKGIIEGETRSIVSTMTMEELFRERKVFKAKVIQNVQSELDQFGLKIYNANVKELQDTPGSEYFAFLSRKAHEGALNQAKVDVADARMRGEVGEAEKQGRTKQEIAKIHAATAVLETERKGEKATADARLTDKEIRIEQELNLARIDARRAAEQRDAELQKVVEQKRAQMELERLRATTVTQAQIDKEAAQQQADGDLYAQEKGADGRRYQEEADAEAQLFRRTKEAEADFIAKEREAQATLITKEKEAEAMFVMRKREADGLLEMAKAYGALADVMGGPDGLMQYLVLQNGTYEKLARANASAVQGLQPKINVWTTGGGGGGQGDGADPAAPIRNLFQTLPPLFSTINDQTGIAPPAWMAQMPGQQQGYGGRSGADDTALAKKQQQQQQHYAKASTNGVPGEH</sequence>
<feature type="compositionally biased region" description="Polar residues" evidence="6">
    <location>
        <begin position="506"/>
        <end position="515"/>
    </location>
</feature>
<feature type="region of interest" description="Disordered" evidence="6">
    <location>
        <begin position="472"/>
        <end position="515"/>
    </location>
</feature>
<evidence type="ECO:0000256" key="1">
    <source>
        <dbReference type="ARBA" id="ARBA00004236"/>
    </source>
</evidence>
<evidence type="ECO:0000259" key="7">
    <source>
        <dbReference type="Pfam" id="PF01145"/>
    </source>
</evidence>
<dbReference type="EMBL" id="MU001687">
    <property type="protein sequence ID" value="KAF2455220.1"/>
    <property type="molecule type" value="Genomic_DNA"/>
</dbReference>
<evidence type="ECO:0000313" key="8">
    <source>
        <dbReference type="EMBL" id="KAF2455220.1"/>
    </source>
</evidence>
<evidence type="ECO:0000256" key="2">
    <source>
        <dbReference type="ARBA" id="ARBA00007161"/>
    </source>
</evidence>
<evidence type="ECO:0000256" key="6">
    <source>
        <dbReference type="SAM" id="MobiDB-lite"/>
    </source>
</evidence>
<dbReference type="OrthoDB" id="6080404at2759"/>
<dbReference type="Pfam" id="PF01145">
    <property type="entry name" value="Band_7"/>
    <property type="match status" value="1"/>
</dbReference>
<dbReference type="AlphaFoldDB" id="A0A6A6NTX5"/>
<accession>A0A6A6NTX5</accession>
<dbReference type="PANTHER" id="PTHR13806:SF31">
    <property type="entry name" value="FLOTILLIN-LIKE PROTEIN 1-RELATED"/>
    <property type="match status" value="1"/>
</dbReference>
<dbReference type="InterPro" id="IPR027705">
    <property type="entry name" value="Flotillin_fam"/>
</dbReference>